<evidence type="ECO:0008006" key="4">
    <source>
        <dbReference type="Google" id="ProtNLM"/>
    </source>
</evidence>
<protein>
    <recommendedName>
        <fullName evidence="4">Secreted protein</fullName>
    </recommendedName>
</protein>
<sequence length="96" mass="10524">MSLARKLLCGLLSIMFIQRIAISMLHSGNVDLCPRERGSRSGGLDALSVTVTERNVRMAAPVFCGITLMLALVLTQHFPMKTFQISDHHLSGTLRA</sequence>
<feature type="signal peptide" evidence="2">
    <location>
        <begin position="1"/>
        <end position="23"/>
    </location>
</feature>
<evidence type="ECO:0000256" key="2">
    <source>
        <dbReference type="SAM" id="SignalP"/>
    </source>
</evidence>
<organism evidence="3">
    <name type="scientific">Rhipicephalus zambeziensis</name>
    <dbReference type="NCBI Taxonomy" id="60191"/>
    <lineage>
        <taxon>Eukaryota</taxon>
        <taxon>Metazoa</taxon>
        <taxon>Ecdysozoa</taxon>
        <taxon>Arthropoda</taxon>
        <taxon>Chelicerata</taxon>
        <taxon>Arachnida</taxon>
        <taxon>Acari</taxon>
        <taxon>Parasitiformes</taxon>
        <taxon>Ixodida</taxon>
        <taxon>Ixodoidea</taxon>
        <taxon>Ixodidae</taxon>
        <taxon>Rhipicephalinae</taxon>
        <taxon>Rhipicephalus</taxon>
        <taxon>Rhipicephalus</taxon>
    </lineage>
</organism>
<evidence type="ECO:0000313" key="3">
    <source>
        <dbReference type="EMBL" id="MAA13342.1"/>
    </source>
</evidence>
<name>A0A224YHP2_9ACAR</name>
<evidence type="ECO:0000256" key="1">
    <source>
        <dbReference type="SAM" id="Phobius"/>
    </source>
</evidence>
<keyword evidence="1" id="KW-1133">Transmembrane helix</keyword>
<keyword evidence="1" id="KW-0812">Transmembrane</keyword>
<keyword evidence="2" id="KW-0732">Signal</keyword>
<feature type="transmembrane region" description="Helical" evidence="1">
    <location>
        <begin position="56"/>
        <end position="74"/>
    </location>
</feature>
<keyword evidence="1" id="KW-0472">Membrane</keyword>
<accession>A0A224YHP2</accession>
<dbReference type="AlphaFoldDB" id="A0A224YHP2"/>
<feature type="chain" id="PRO_5013144088" description="Secreted protein" evidence="2">
    <location>
        <begin position="24"/>
        <end position="96"/>
    </location>
</feature>
<dbReference type="EMBL" id="GFPF01002196">
    <property type="protein sequence ID" value="MAA13342.1"/>
    <property type="molecule type" value="Transcribed_RNA"/>
</dbReference>
<reference evidence="3" key="1">
    <citation type="journal article" date="2017" name="Parasit. Vectors">
        <title>Sialotranscriptomics of Rhipicephalus zambeziensis reveals intricate expression profiles of secretory proteins and suggests tight temporal transcriptional regulation during blood-feeding.</title>
        <authorList>
            <person name="de Castro M.H."/>
            <person name="de Klerk D."/>
            <person name="Pienaar R."/>
            <person name="Rees D.J.G."/>
            <person name="Mans B.J."/>
        </authorList>
    </citation>
    <scope>NUCLEOTIDE SEQUENCE</scope>
    <source>
        <tissue evidence="3">Salivary glands</tissue>
    </source>
</reference>
<proteinExistence type="predicted"/>